<protein>
    <submittedName>
        <fullName evidence="3">Uncharacterized protein</fullName>
    </submittedName>
</protein>
<organism evidence="3 4">
    <name type="scientific">Anaeromyces robustus</name>
    <dbReference type="NCBI Taxonomy" id="1754192"/>
    <lineage>
        <taxon>Eukaryota</taxon>
        <taxon>Fungi</taxon>
        <taxon>Fungi incertae sedis</taxon>
        <taxon>Chytridiomycota</taxon>
        <taxon>Chytridiomycota incertae sedis</taxon>
        <taxon>Neocallimastigomycetes</taxon>
        <taxon>Neocallimastigales</taxon>
        <taxon>Neocallimastigaceae</taxon>
        <taxon>Anaeromyces</taxon>
    </lineage>
</organism>
<reference evidence="3 4" key="1">
    <citation type="submission" date="2016-08" db="EMBL/GenBank/DDBJ databases">
        <title>A Parts List for Fungal Cellulosomes Revealed by Comparative Genomics.</title>
        <authorList>
            <consortium name="DOE Joint Genome Institute"/>
            <person name="Haitjema C.H."/>
            <person name="Gilmore S.P."/>
            <person name="Henske J.K."/>
            <person name="Solomon K.V."/>
            <person name="De Groot R."/>
            <person name="Kuo A."/>
            <person name="Mondo S.J."/>
            <person name="Salamov A.A."/>
            <person name="Labutti K."/>
            <person name="Zhao Z."/>
            <person name="Chiniquy J."/>
            <person name="Barry K."/>
            <person name="Brewer H.M."/>
            <person name="Purvine S.O."/>
            <person name="Wright A.T."/>
            <person name="Boxma B."/>
            <person name="Van Alen T."/>
            <person name="Hackstein J.H."/>
            <person name="Baker S.E."/>
            <person name="Grigoriev I.V."/>
            <person name="O'Malley M.A."/>
        </authorList>
    </citation>
    <scope>NUCLEOTIDE SEQUENCE [LARGE SCALE GENOMIC DNA]</scope>
    <source>
        <strain evidence="3 4">S4</strain>
    </source>
</reference>
<proteinExistence type="predicted"/>
<dbReference type="AlphaFoldDB" id="A0A1Y1XPI5"/>
<feature type="chain" id="PRO_5013345010" evidence="2">
    <location>
        <begin position="20"/>
        <end position="525"/>
    </location>
</feature>
<sequence>MDYTKLLLLFCLLVALTQAIPLDLSKLFGGDDDDEPLFGGIGKALEDDDIDTLPPKSLPVADEDSLPTSSKTLPPEDNLPPKSLDEDITLPTKDLPEGLDTLPTKNLDDEMTTTESLPPKSIDESSLPTKSLDDETLPPKDIPQAPAQPPVIHTSQDEPIYVDPEADQVPKDISTDTMGAVSDNIGNITNDIIGNISYNIKTALEKELGTETNDESSNDMINNVVVDLLTATAEDLKVAIGDLLNNDLNTGDFETIAKETGLKVAQVLGHNVITAIAKNINLNLDFEDIANNVLNDTSENVSSFVKKALLTSEAVVEDTTTNETSTDISVSNANDVSTMVTNGISYLIKSTLCQNLGDANAASVCENIANTVIVSGAGILNKVISGAINSATGGGLSIACSLIPGELFKQLLGTLTNAIAGAINKDDENASAIANNVITIIINTVENLLCGGKTAAATGSDNVGSVIIKDIAGLANHIINKVNYMNEDVANSLRKEVKVDGIPDVSDNIANAIANIQTAIVEASS</sequence>
<evidence type="ECO:0000313" key="3">
    <source>
        <dbReference type="EMBL" id="ORX87575.1"/>
    </source>
</evidence>
<comment type="caution">
    <text evidence="3">The sequence shown here is derived from an EMBL/GenBank/DDBJ whole genome shotgun (WGS) entry which is preliminary data.</text>
</comment>
<dbReference type="OrthoDB" id="2148232at2759"/>
<dbReference type="Proteomes" id="UP000193944">
    <property type="component" value="Unassembled WGS sequence"/>
</dbReference>
<feature type="region of interest" description="Disordered" evidence="1">
    <location>
        <begin position="39"/>
        <end position="154"/>
    </location>
</feature>
<accession>A0A1Y1XPI5</accession>
<keyword evidence="2" id="KW-0732">Signal</keyword>
<gene>
    <name evidence="3" type="ORF">BCR32DRAFT_289230</name>
</gene>
<evidence type="ECO:0000256" key="2">
    <source>
        <dbReference type="SAM" id="SignalP"/>
    </source>
</evidence>
<keyword evidence="4" id="KW-1185">Reference proteome</keyword>
<feature type="signal peptide" evidence="2">
    <location>
        <begin position="1"/>
        <end position="19"/>
    </location>
</feature>
<evidence type="ECO:0000256" key="1">
    <source>
        <dbReference type="SAM" id="MobiDB-lite"/>
    </source>
</evidence>
<dbReference type="EMBL" id="MCFG01000007">
    <property type="protein sequence ID" value="ORX87575.1"/>
    <property type="molecule type" value="Genomic_DNA"/>
</dbReference>
<reference evidence="3 4" key="2">
    <citation type="submission" date="2016-08" db="EMBL/GenBank/DDBJ databases">
        <title>Pervasive Adenine N6-methylation of Active Genes in Fungi.</title>
        <authorList>
            <consortium name="DOE Joint Genome Institute"/>
            <person name="Mondo S.J."/>
            <person name="Dannebaum R.O."/>
            <person name="Kuo R.C."/>
            <person name="Labutti K."/>
            <person name="Haridas S."/>
            <person name="Kuo A."/>
            <person name="Salamov A."/>
            <person name="Ahrendt S.R."/>
            <person name="Lipzen A."/>
            <person name="Sullivan W."/>
            <person name="Andreopoulos W.B."/>
            <person name="Clum A."/>
            <person name="Lindquist E."/>
            <person name="Daum C."/>
            <person name="Ramamoorthy G.K."/>
            <person name="Gryganskyi A."/>
            <person name="Culley D."/>
            <person name="Magnuson J.K."/>
            <person name="James T.Y."/>
            <person name="O'Malley M.A."/>
            <person name="Stajich J.E."/>
            <person name="Spatafora J.W."/>
            <person name="Visel A."/>
            <person name="Grigoriev I.V."/>
        </authorList>
    </citation>
    <scope>NUCLEOTIDE SEQUENCE [LARGE SCALE GENOMIC DNA]</scope>
    <source>
        <strain evidence="3 4">S4</strain>
    </source>
</reference>
<name>A0A1Y1XPI5_9FUNG</name>
<evidence type="ECO:0000313" key="4">
    <source>
        <dbReference type="Proteomes" id="UP000193944"/>
    </source>
</evidence>